<organism evidence="1 2">
    <name type="scientific">Trichonephila clavata</name>
    <name type="common">Joro spider</name>
    <name type="synonym">Nephila clavata</name>
    <dbReference type="NCBI Taxonomy" id="2740835"/>
    <lineage>
        <taxon>Eukaryota</taxon>
        <taxon>Metazoa</taxon>
        <taxon>Ecdysozoa</taxon>
        <taxon>Arthropoda</taxon>
        <taxon>Chelicerata</taxon>
        <taxon>Arachnida</taxon>
        <taxon>Araneae</taxon>
        <taxon>Araneomorphae</taxon>
        <taxon>Entelegynae</taxon>
        <taxon>Araneoidea</taxon>
        <taxon>Nephilidae</taxon>
        <taxon>Trichonephila</taxon>
    </lineage>
</organism>
<accession>A0A8X6HL19</accession>
<dbReference type="OrthoDB" id="10474343at2759"/>
<dbReference type="EMBL" id="BMAO01035669">
    <property type="protein sequence ID" value="GFR05134.1"/>
    <property type="molecule type" value="Genomic_DNA"/>
</dbReference>
<protein>
    <submittedName>
        <fullName evidence="1">Uncharacterized protein</fullName>
    </submittedName>
</protein>
<name>A0A8X6HL19_TRICU</name>
<sequence length="126" mass="14772">MRGIGFQREKVSAPRHAEKKLTEKVVRQLDFFDVLRLVKTMFHDVFYGGRRPATVKVSNGQHTQLCPTTLLSPNQKHGKPEHFFFIPWENRNRKQFPHPPEKKQIFVADVNGVVILYFTKLFKVLI</sequence>
<keyword evidence="2" id="KW-1185">Reference proteome</keyword>
<gene>
    <name evidence="1" type="ORF">TNCT_219101</name>
</gene>
<reference evidence="1" key="1">
    <citation type="submission" date="2020-07" db="EMBL/GenBank/DDBJ databases">
        <title>Multicomponent nature underlies the extraordinary mechanical properties of spider dragline silk.</title>
        <authorList>
            <person name="Kono N."/>
            <person name="Nakamura H."/>
            <person name="Mori M."/>
            <person name="Yoshida Y."/>
            <person name="Ohtoshi R."/>
            <person name="Malay A.D."/>
            <person name="Moran D.A.P."/>
            <person name="Tomita M."/>
            <person name="Numata K."/>
            <person name="Arakawa K."/>
        </authorList>
    </citation>
    <scope>NUCLEOTIDE SEQUENCE</scope>
</reference>
<proteinExistence type="predicted"/>
<dbReference type="Proteomes" id="UP000887116">
    <property type="component" value="Unassembled WGS sequence"/>
</dbReference>
<comment type="caution">
    <text evidence="1">The sequence shown here is derived from an EMBL/GenBank/DDBJ whole genome shotgun (WGS) entry which is preliminary data.</text>
</comment>
<evidence type="ECO:0000313" key="1">
    <source>
        <dbReference type="EMBL" id="GFR05134.1"/>
    </source>
</evidence>
<evidence type="ECO:0000313" key="2">
    <source>
        <dbReference type="Proteomes" id="UP000887116"/>
    </source>
</evidence>
<dbReference type="AlphaFoldDB" id="A0A8X6HL19"/>